<evidence type="ECO:0008006" key="4">
    <source>
        <dbReference type="Google" id="ProtNLM"/>
    </source>
</evidence>
<accession>A0ABZ0IKV5</accession>
<evidence type="ECO:0000313" key="2">
    <source>
        <dbReference type="EMBL" id="WOK05296.1"/>
    </source>
</evidence>
<feature type="transmembrane region" description="Helical" evidence="1">
    <location>
        <begin position="29"/>
        <end position="50"/>
    </location>
</feature>
<keyword evidence="3" id="KW-1185">Reference proteome</keyword>
<dbReference type="RefSeq" id="WP_317488057.1">
    <property type="nucleotide sequence ID" value="NZ_CP136051.1"/>
</dbReference>
<keyword evidence="1" id="KW-0812">Transmembrane</keyword>
<gene>
    <name evidence="2" type="ORF">RT717_19635</name>
</gene>
<keyword evidence="1" id="KW-0472">Membrane</keyword>
<dbReference type="PANTHER" id="PTHR40076">
    <property type="entry name" value="MEMBRANE PROTEIN-RELATED"/>
    <property type="match status" value="1"/>
</dbReference>
<protein>
    <recommendedName>
        <fullName evidence="4">Integral membrane protein</fullName>
    </recommendedName>
</protein>
<dbReference type="EMBL" id="CP136051">
    <property type="protein sequence ID" value="WOK05296.1"/>
    <property type="molecule type" value="Genomic_DNA"/>
</dbReference>
<sequence length="243" mass="26948">MSNSNDFTTTTPGVGKALSSGWETMKANFLYFFLIIILLSLLDGLMELFGRGLTGEGNFVKSLFSLDFERGLTPGIIFAEFLAAAHFFLVMPVFDYGADYIFVQGVRRQKLNFKDFINGVNNYLTIVLNHLLIVGLVGMAMVAFIIPGIIVGCRLAFSSYLVMDKGLDPISAVETSWKLTRGHGWKIFGLGFLSIFIFILGLICFFVGVFPAVMWIKASFASLYQSVLDEKGEDFFPSNEEAV</sequence>
<feature type="transmembrane region" description="Helical" evidence="1">
    <location>
        <begin position="187"/>
        <end position="216"/>
    </location>
</feature>
<name>A0ABZ0IKV5_9BACT</name>
<dbReference type="PANTHER" id="PTHR40076:SF1">
    <property type="entry name" value="MEMBRANE PROTEIN"/>
    <property type="match status" value="1"/>
</dbReference>
<dbReference type="InterPro" id="IPR010380">
    <property type="entry name" value="DUF975"/>
</dbReference>
<proteinExistence type="predicted"/>
<dbReference type="Proteomes" id="UP001302349">
    <property type="component" value="Chromosome"/>
</dbReference>
<organism evidence="2 3">
    <name type="scientific">Imperialibacter roseus</name>
    <dbReference type="NCBI Taxonomy" id="1324217"/>
    <lineage>
        <taxon>Bacteria</taxon>
        <taxon>Pseudomonadati</taxon>
        <taxon>Bacteroidota</taxon>
        <taxon>Cytophagia</taxon>
        <taxon>Cytophagales</taxon>
        <taxon>Flammeovirgaceae</taxon>
        <taxon>Imperialibacter</taxon>
    </lineage>
</organism>
<reference evidence="2 3" key="1">
    <citation type="journal article" date="2023" name="Microbiol. Resour. Announc.">
        <title>Complete Genome Sequence of Imperialibacter roseus strain P4T.</title>
        <authorList>
            <person name="Tizabi D.R."/>
            <person name="Bachvaroff T."/>
            <person name="Hill R.T."/>
        </authorList>
    </citation>
    <scope>NUCLEOTIDE SEQUENCE [LARGE SCALE GENOMIC DNA]</scope>
    <source>
        <strain evidence="2 3">P4T</strain>
    </source>
</reference>
<feature type="transmembrane region" description="Helical" evidence="1">
    <location>
        <begin position="131"/>
        <end position="157"/>
    </location>
</feature>
<evidence type="ECO:0000256" key="1">
    <source>
        <dbReference type="SAM" id="Phobius"/>
    </source>
</evidence>
<feature type="transmembrane region" description="Helical" evidence="1">
    <location>
        <begin position="71"/>
        <end position="94"/>
    </location>
</feature>
<evidence type="ECO:0000313" key="3">
    <source>
        <dbReference type="Proteomes" id="UP001302349"/>
    </source>
</evidence>
<keyword evidence="1" id="KW-1133">Transmembrane helix</keyword>